<proteinExistence type="predicted"/>
<name>A0ACC0UC14_9AGAM</name>
<dbReference type="EMBL" id="JAGFNK010000093">
    <property type="protein sequence ID" value="KAI9508397.1"/>
    <property type="molecule type" value="Genomic_DNA"/>
</dbReference>
<protein>
    <submittedName>
        <fullName evidence="1">Uncharacterized protein</fullName>
    </submittedName>
</protein>
<dbReference type="Proteomes" id="UP001207468">
    <property type="component" value="Unassembled WGS sequence"/>
</dbReference>
<reference evidence="1" key="1">
    <citation type="submission" date="2021-03" db="EMBL/GenBank/DDBJ databases">
        <title>Evolutionary priming and transition to the ectomycorrhizal habit in an iconic lineage of mushroom-forming fungi: is preadaptation a requirement?</title>
        <authorList>
            <consortium name="DOE Joint Genome Institute"/>
            <person name="Looney B.P."/>
            <person name="Miyauchi S."/>
            <person name="Morin E."/>
            <person name="Drula E."/>
            <person name="Courty P.E."/>
            <person name="Chicoki N."/>
            <person name="Fauchery L."/>
            <person name="Kohler A."/>
            <person name="Kuo A."/>
            <person name="LaButti K."/>
            <person name="Pangilinan J."/>
            <person name="Lipzen A."/>
            <person name="Riley R."/>
            <person name="Andreopoulos W."/>
            <person name="He G."/>
            <person name="Johnson J."/>
            <person name="Barry K.W."/>
            <person name="Grigoriev I.V."/>
            <person name="Nagy L."/>
            <person name="Hibbett D."/>
            <person name="Henrissat B."/>
            <person name="Matheny P.B."/>
            <person name="Labbe J."/>
            <person name="Martin A.F."/>
        </authorList>
    </citation>
    <scope>NUCLEOTIDE SEQUENCE</scope>
    <source>
        <strain evidence="1">BPL698</strain>
    </source>
</reference>
<organism evidence="1 2">
    <name type="scientific">Russula earlei</name>
    <dbReference type="NCBI Taxonomy" id="71964"/>
    <lineage>
        <taxon>Eukaryota</taxon>
        <taxon>Fungi</taxon>
        <taxon>Dikarya</taxon>
        <taxon>Basidiomycota</taxon>
        <taxon>Agaricomycotina</taxon>
        <taxon>Agaricomycetes</taxon>
        <taxon>Russulales</taxon>
        <taxon>Russulaceae</taxon>
        <taxon>Russula</taxon>
    </lineage>
</organism>
<evidence type="ECO:0000313" key="2">
    <source>
        <dbReference type="Proteomes" id="UP001207468"/>
    </source>
</evidence>
<evidence type="ECO:0000313" key="1">
    <source>
        <dbReference type="EMBL" id="KAI9508397.1"/>
    </source>
</evidence>
<feature type="non-terminal residue" evidence="1">
    <location>
        <position position="91"/>
    </location>
</feature>
<accession>A0ACC0UC14</accession>
<comment type="caution">
    <text evidence="1">The sequence shown here is derived from an EMBL/GenBank/DDBJ whole genome shotgun (WGS) entry which is preliminary data.</text>
</comment>
<feature type="non-terminal residue" evidence="1">
    <location>
        <position position="1"/>
    </location>
</feature>
<keyword evidence="2" id="KW-1185">Reference proteome</keyword>
<sequence>PKTTFPKRMSPVHTYPSLTCNTSNHSSYCSMGQLIIINTPASFTAIWSMVKLWLALCTLNKITILSANHPDQQHTALLLDLVLPENLPIAL</sequence>
<gene>
    <name evidence="1" type="ORF">F5148DRAFT_957630</name>
</gene>